<protein>
    <submittedName>
        <fullName evidence="3">DUF4442 domain-containing protein</fullName>
    </submittedName>
</protein>
<dbReference type="PANTHER" id="PTHR47260:SF3">
    <property type="entry name" value="THIOESTERASE FAMILY PROTEIN (AFU_ORTHOLOGUE AFUA_7G03960)"/>
    <property type="match status" value="1"/>
</dbReference>
<evidence type="ECO:0000259" key="2">
    <source>
        <dbReference type="Pfam" id="PF03061"/>
    </source>
</evidence>
<keyword evidence="1" id="KW-0378">Hydrolase</keyword>
<dbReference type="InterPro" id="IPR003736">
    <property type="entry name" value="PAAI_dom"/>
</dbReference>
<dbReference type="PANTHER" id="PTHR47260">
    <property type="entry name" value="UPF0644 PROTEIN PB2B4.06"/>
    <property type="match status" value="1"/>
</dbReference>
<evidence type="ECO:0000313" key="3">
    <source>
        <dbReference type="EMBL" id="ALS78179.1"/>
    </source>
</evidence>
<evidence type="ECO:0000313" key="4">
    <source>
        <dbReference type="Proteomes" id="UP000065533"/>
    </source>
</evidence>
<keyword evidence="4" id="KW-1185">Reference proteome</keyword>
<dbReference type="InterPro" id="IPR006683">
    <property type="entry name" value="Thioestr_dom"/>
</dbReference>
<reference evidence="3" key="1">
    <citation type="submission" date="2016-01" db="EMBL/GenBank/DDBJ databases">
        <title>Complete genome of Planococcus kocurri type strain.</title>
        <authorList>
            <person name="See-Too W.S."/>
        </authorList>
    </citation>
    <scope>NUCLEOTIDE SEQUENCE [LARGE SCALE GENOMIC DNA]</scope>
    <source>
        <strain evidence="3">ATCC 43650</strain>
    </source>
</reference>
<dbReference type="SUPFAM" id="SSF54637">
    <property type="entry name" value="Thioesterase/thiol ester dehydrase-isomerase"/>
    <property type="match status" value="1"/>
</dbReference>
<dbReference type="EMBL" id="CP013661">
    <property type="protein sequence ID" value="ALS78179.1"/>
    <property type="molecule type" value="Genomic_DNA"/>
</dbReference>
<feature type="domain" description="Thioesterase" evidence="2">
    <location>
        <begin position="75"/>
        <end position="145"/>
    </location>
</feature>
<dbReference type="NCBIfam" id="TIGR00369">
    <property type="entry name" value="unchar_dom_1"/>
    <property type="match status" value="1"/>
</dbReference>
<dbReference type="Proteomes" id="UP000065533">
    <property type="component" value="Chromosome"/>
</dbReference>
<sequence length="169" mass="18424">MCTITEQFARIIENSNKEDLAILTDYLSNFEKKQQGEFSTYLSASLNMTRITDEQSSVVAIPNTPFIHNNVAIPHGGILAVLLDTAMGTLANSKCPNGTTAVTTNLTIHYLTVATEETISARAHIIRSGRHTMVLEGNIFQADGKHIATATGSFFIIPEKKESITALQQ</sequence>
<dbReference type="InterPro" id="IPR029069">
    <property type="entry name" value="HotDog_dom_sf"/>
</dbReference>
<organism evidence="3 4">
    <name type="scientific">Planococcus kocurii</name>
    <dbReference type="NCBI Taxonomy" id="1374"/>
    <lineage>
        <taxon>Bacteria</taxon>
        <taxon>Bacillati</taxon>
        <taxon>Bacillota</taxon>
        <taxon>Bacilli</taxon>
        <taxon>Bacillales</taxon>
        <taxon>Caryophanaceae</taxon>
        <taxon>Planococcus</taxon>
    </lineage>
</organism>
<name>A0ABN4JXW9_9BACL</name>
<accession>A0ABN4JXW9</accession>
<gene>
    <name evidence="3" type="ORF">AUO94_05720</name>
</gene>
<dbReference type="Pfam" id="PF03061">
    <property type="entry name" value="4HBT"/>
    <property type="match status" value="1"/>
</dbReference>
<dbReference type="RefSeq" id="WP_058384848.1">
    <property type="nucleotide sequence ID" value="NZ_CP013661.2"/>
</dbReference>
<dbReference type="InterPro" id="IPR052061">
    <property type="entry name" value="PTE-AB_protein"/>
</dbReference>
<dbReference type="Gene3D" id="3.10.129.10">
    <property type="entry name" value="Hotdog Thioesterase"/>
    <property type="match status" value="1"/>
</dbReference>
<dbReference type="CDD" id="cd03443">
    <property type="entry name" value="PaaI_thioesterase"/>
    <property type="match status" value="1"/>
</dbReference>
<evidence type="ECO:0000256" key="1">
    <source>
        <dbReference type="ARBA" id="ARBA00022801"/>
    </source>
</evidence>
<proteinExistence type="predicted"/>